<proteinExistence type="predicted"/>
<organism evidence="1 2">
    <name type="scientific">Acidianus brierleyi</name>
    <dbReference type="NCBI Taxonomy" id="41673"/>
    <lineage>
        <taxon>Archaea</taxon>
        <taxon>Thermoproteota</taxon>
        <taxon>Thermoprotei</taxon>
        <taxon>Sulfolobales</taxon>
        <taxon>Sulfolobaceae</taxon>
        <taxon>Acidianus</taxon>
    </lineage>
</organism>
<evidence type="ECO:0000313" key="2">
    <source>
        <dbReference type="Proteomes" id="UP000248044"/>
    </source>
</evidence>
<name>A0A2U9II36_9CREN</name>
<keyword evidence="2" id="KW-1185">Reference proteome</keyword>
<dbReference type="AlphaFoldDB" id="A0A2U9II36"/>
<evidence type="ECO:0000313" key="1">
    <source>
        <dbReference type="EMBL" id="AWR95712.1"/>
    </source>
</evidence>
<gene>
    <name evidence="1" type="ORF">DFR85_15080</name>
</gene>
<dbReference type="RefSeq" id="WP_110271590.1">
    <property type="nucleotide sequence ID" value="NZ_CP029289.2"/>
</dbReference>
<accession>A0A2U9II36</accession>
<sequence length="77" mass="8644">MHEEEQEWLQAAKLGLGYMGWPGHPFGNYYPPWVKSTDPSKSVSSENSTAVTPLVLLLLPVLLVPEVFQSKIYLIKS</sequence>
<dbReference type="OrthoDB" id="18176at2157"/>
<reference evidence="1 2" key="1">
    <citation type="submission" date="2018-05" db="EMBL/GenBank/DDBJ databases">
        <title>Complete Genome Sequences of Extremely Thermoacidophilic, Metal-Mobilizing Type-Strain Members of the Archaeal Family Sulfolobaceae: Acidianus brierleyi DSM-1651T, Acidianus sulfidivorans DSM-18786T, Metallosphaera hakonensis DSM-7519T, and Metallosphaera prunae DSM-10039T.</title>
        <authorList>
            <person name="Counts J.A."/>
            <person name="Kelly R.M."/>
        </authorList>
    </citation>
    <scope>NUCLEOTIDE SEQUENCE [LARGE SCALE GENOMIC DNA]</scope>
    <source>
        <strain evidence="1 2">DSM 1651</strain>
    </source>
</reference>
<dbReference type="EMBL" id="CP029289">
    <property type="protein sequence ID" value="AWR95712.1"/>
    <property type="molecule type" value="Genomic_DNA"/>
</dbReference>
<dbReference type="GeneID" id="36833506"/>
<dbReference type="KEGG" id="abri:DFR85_15080"/>
<dbReference type="Proteomes" id="UP000248044">
    <property type="component" value="Chromosome"/>
</dbReference>
<protein>
    <submittedName>
        <fullName evidence="1">Uncharacterized protein</fullName>
    </submittedName>
</protein>